<keyword evidence="1" id="KW-0472">Membrane</keyword>
<name>A0A1S8TAR5_9CLOT</name>
<dbReference type="InterPro" id="IPR026870">
    <property type="entry name" value="Zinc_ribbon_dom"/>
</dbReference>
<proteinExistence type="predicted"/>
<dbReference type="RefSeq" id="WP_077848733.1">
    <property type="nucleotide sequence ID" value="NZ_LZZM01000195.1"/>
</dbReference>
<feature type="transmembrane region" description="Helical" evidence="1">
    <location>
        <begin position="70"/>
        <end position="93"/>
    </location>
</feature>
<comment type="caution">
    <text evidence="3">The sequence shown here is derived from an EMBL/GenBank/DDBJ whole genome shotgun (WGS) entry which is preliminary data.</text>
</comment>
<accession>A0A1S8TAR5</accession>
<evidence type="ECO:0000256" key="1">
    <source>
        <dbReference type="SAM" id="Phobius"/>
    </source>
</evidence>
<evidence type="ECO:0000313" key="3">
    <source>
        <dbReference type="EMBL" id="OOM74709.1"/>
    </source>
</evidence>
<reference evidence="3 4" key="1">
    <citation type="submission" date="2016-05" db="EMBL/GenBank/DDBJ databases">
        <title>Microbial solvent formation.</title>
        <authorList>
            <person name="Poehlein A."/>
            <person name="Montoya Solano J.D."/>
            <person name="Flitsch S."/>
            <person name="Krabben P."/>
            <person name="Duerre P."/>
            <person name="Daniel R."/>
        </authorList>
    </citation>
    <scope>NUCLEOTIDE SEQUENCE [LARGE SCALE GENOMIC DNA]</scope>
    <source>
        <strain evidence="3 4">DSM 2619</strain>
    </source>
</reference>
<evidence type="ECO:0000259" key="2">
    <source>
        <dbReference type="Pfam" id="PF13240"/>
    </source>
</evidence>
<dbReference type="EMBL" id="LZZM01000195">
    <property type="protein sequence ID" value="OOM74709.1"/>
    <property type="molecule type" value="Genomic_DNA"/>
</dbReference>
<keyword evidence="1" id="KW-1133">Transmembrane helix</keyword>
<keyword evidence="1" id="KW-0812">Transmembrane</keyword>
<protein>
    <recommendedName>
        <fullName evidence="2">Zinc-ribbon domain-containing protein</fullName>
    </recommendedName>
</protein>
<dbReference type="OrthoDB" id="90521at2"/>
<feature type="transmembrane region" description="Helical" evidence="1">
    <location>
        <begin position="39"/>
        <end position="58"/>
    </location>
</feature>
<sequence>MFCKNCGQEIDDNADVCIHCGVATGKSNSSVGVDNPSHLAGVASCCFPIVGIILYFMWKDEKPQSASLICKWMIGGIVAWIVFYILTFALGFLGSLASLSY</sequence>
<feature type="domain" description="Zinc-ribbon" evidence="2">
    <location>
        <begin position="2"/>
        <end position="21"/>
    </location>
</feature>
<keyword evidence="4" id="KW-1185">Reference proteome</keyword>
<dbReference type="Proteomes" id="UP000190890">
    <property type="component" value="Unassembled WGS sequence"/>
</dbReference>
<dbReference type="Pfam" id="PF13240">
    <property type="entry name" value="Zn_Ribbon_1"/>
    <property type="match status" value="1"/>
</dbReference>
<dbReference type="STRING" id="29367.CLPUN_37270"/>
<gene>
    <name evidence="3" type="ORF">CLPUN_37270</name>
</gene>
<evidence type="ECO:0000313" key="4">
    <source>
        <dbReference type="Proteomes" id="UP000190890"/>
    </source>
</evidence>
<dbReference type="AlphaFoldDB" id="A0A1S8TAR5"/>
<organism evidence="3 4">
    <name type="scientific">Clostridium puniceum</name>
    <dbReference type="NCBI Taxonomy" id="29367"/>
    <lineage>
        <taxon>Bacteria</taxon>
        <taxon>Bacillati</taxon>
        <taxon>Bacillota</taxon>
        <taxon>Clostridia</taxon>
        <taxon>Eubacteriales</taxon>
        <taxon>Clostridiaceae</taxon>
        <taxon>Clostridium</taxon>
    </lineage>
</organism>